<dbReference type="InterPro" id="IPR029044">
    <property type="entry name" value="Nucleotide-diphossugar_trans"/>
</dbReference>
<sequence>MIVNFIGKILYFFANIIPVKRIRKIIKAKIKWKYSHPYIANYLKLNYITPYYEKNNQYHLEPKAIFENEKIIWQFWYQGENEMPDIIKKCTQSVKRYMGEEYKIIILDKNTIKKYIDLPDFVVNKLENDFFGKKTTTFFSDLLRVALLSLYGGIWMDATIFLSAPINKDILSKKFFIFTRSKNKPEDYIEWVLFNRNYFSWDEGFQVNMLSSFLVAQKNSSEVSAIKDILLEYWKKEKTIRHYFIIQILFNILYDCKSADEYNSDIVPHLLQKFSDQNFDQKLWKSIKTKTSIHKLTYFKNIRKNSLIDIVLSHSYE</sequence>
<dbReference type="Gene3D" id="3.90.550.20">
    <property type="match status" value="1"/>
</dbReference>
<name>A0A698FVM2_CAMLA</name>
<accession>A0A698FVM2</accession>
<dbReference type="EMBL" id="AAKYAN010000028">
    <property type="protein sequence ID" value="ECW8955378.1"/>
    <property type="molecule type" value="Genomic_DNA"/>
</dbReference>
<dbReference type="Proteomes" id="UP000440714">
    <property type="component" value="Unassembled WGS sequence"/>
</dbReference>
<evidence type="ECO:0000313" key="2">
    <source>
        <dbReference type="Proteomes" id="UP000440714"/>
    </source>
</evidence>
<gene>
    <name evidence="1" type="ORF">F5R70_08115</name>
</gene>
<dbReference type="RefSeq" id="WP_039642114.1">
    <property type="nucleotide sequence ID" value="NZ_JAHCYQ010000063.1"/>
</dbReference>
<organism evidence="1 2">
    <name type="scientific">Campylobacter lari</name>
    <dbReference type="NCBI Taxonomy" id="201"/>
    <lineage>
        <taxon>Bacteria</taxon>
        <taxon>Pseudomonadati</taxon>
        <taxon>Campylobacterota</taxon>
        <taxon>Epsilonproteobacteria</taxon>
        <taxon>Campylobacterales</taxon>
        <taxon>Campylobacteraceae</taxon>
        <taxon>Campylobacter</taxon>
    </lineage>
</organism>
<reference evidence="1 2" key="1">
    <citation type="submission" date="2019-09" db="EMBL/GenBank/DDBJ databases">
        <authorList>
            <consortium name="PulseNet: The National Subtyping Network for Foodborne Disease Surveillance"/>
            <person name="Tarr C.L."/>
            <person name="Trees E."/>
            <person name="Katz L.S."/>
            <person name="Carleton-Romer H.A."/>
            <person name="Stroika S."/>
            <person name="Kucerova Z."/>
            <person name="Roache K.F."/>
            <person name="Sabol A.L."/>
            <person name="Besser J."/>
            <person name="Gerner-Smidt P."/>
        </authorList>
    </citation>
    <scope>NUCLEOTIDE SEQUENCE [LARGE SCALE GENOMIC DNA]</scope>
    <source>
        <strain evidence="1 2">PNUSAC011760</strain>
    </source>
</reference>
<evidence type="ECO:0000313" key="1">
    <source>
        <dbReference type="EMBL" id="ECW8955378.1"/>
    </source>
</evidence>
<dbReference type="InterPro" id="IPR008441">
    <property type="entry name" value="AfumC-like_glycosyl_Trfase"/>
</dbReference>
<dbReference type="Pfam" id="PF05704">
    <property type="entry name" value="Caps_synth"/>
    <property type="match status" value="1"/>
</dbReference>
<dbReference type="SUPFAM" id="SSF53448">
    <property type="entry name" value="Nucleotide-diphospho-sugar transferases"/>
    <property type="match status" value="1"/>
</dbReference>
<dbReference type="GO" id="GO:0016757">
    <property type="term" value="F:glycosyltransferase activity"/>
    <property type="evidence" value="ECO:0007669"/>
    <property type="project" value="InterPro"/>
</dbReference>
<dbReference type="AlphaFoldDB" id="A0A698FVM2"/>
<evidence type="ECO:0008006" key="3">
    <source>
        <dbReference type="Google" id="ProtNLM"/>
    </source>
</evidence>
<comment type="caution">
    <text evidence="1">The sequence shown here is derived from an EMBL/GenBank/DDBJ whole genome shotgun (WGS) entry which is preliminary data.</text>
</comment>
<protein>
    <recommendedName>
        <fullName evidence="3">Glycosyl transferase</fullName>
    </recommendedName>
</protein>
<proteinExistence type="predicted"/>